<dbReference type="Proteomes" id="UP000202749">
    <property type="component" value="Segment"/>
</dbReference>
<protein>
    <submittedName>
        <fullName evidence="1">Uncharacterized protein</fullName>
    </submittedName>
</protein>
<dbReference type="GeneID" id="26622810"/>
<proteinExistence type="predicted"/>
<gene>
    <name evidence="1" type="ORF">Pm5461_011</name>
</gene>
<reference evidence="1 2" key="1">
    <citation type="submission" date="2015-03" db="EMBL/GenBank/DDBJ databases">
        <authorList>
            <person name="Melo L.D.R."/>
            <person name="Veiga P."/>
            <person name="Cerca N."/>
            <person name="Kropinski A.M."/>
            <person name="Azeredo J."/>
            <person name="Almeida C."/>
            <person name="Sillankorva S."/>
        </authorList>
    </citation>
    <scope>NUCLEOTIDE SEQUENCE [LARGE SCALE GENOMIC DNA]</scope>
</reference>
<organism evidence="1 2">
    <name type="scientific">Proteus phage vB_PmiM_Pm5461</name>
    <dbReference type="NCBI Taxonomy" id="1636250"/>
    <lineage>
        <taxon>Viruses</taxon>
        <taxon>Duplodnaviria</taxon>
        <taxon>Heunggongvirae</taxon>
        <taxon>Uroviricota</taxon>
        <taxon>Caudoviricetes</taxon>
        <taxon>Pantevenvirales</taxon>
        <taxon>Straboviridae</taxon>
        <taxon>Bragavirus</taxon>
        <taxon>Bragavirus pm5461</taxon>
    </lineage>
</organism>
<keyword evidence="2" id="KW-1185">Reference proteome</keyword>
<dbReference type="RefSeq" id="YP_009195429.1">
    <property type="nucleotide sequence ID" value="NC_028762.1"/>
</dbReference>
<evidence type="ECO:0000313" key="1">
    <source>
        <dbReference type="EMBL" id="AKA61873.1"/>
    </source>
</evidence>
<name>A0A0G2SS22_9CAUD</name>
<dbReference type="KEGG" id="vg:26622810"/>
<sequence length="145" mass="16965">MSKFIKSLGRFKFKSPISIKHYVEQQEFNTTRVLFSDFLDKYLLKHHSFTINLIETNPAWYDLEIVFDNGMIFSDTGLEFYTFGLNIEGSKCELRHSNFKFIEAVKDIEKPKPDLNSKDLVINKTITNKAEAKVLINELLEYLES</sequence>
<accession>A0A0G2SS22</accession>
<evidence type="ECO:0000313" key="2">
    <source>
        <dbReference type="Proteomes" id="UP000202749"/>
    </source>
</evidence>
<dbReference type="EMBL" id="KP890823">
    <property type="protein sequence ID" value="AKA61873.1"/>
    <property type="molecule type" value="Genomic_DNA"/>
</dbReference>